<dbReference type="AlphaFoldDB" id="A0A7V7TY17"/>
<dbReference type="EMBL" id="VZDO01000001">
    <property type="protein sequence ID" value="KAB0682710.1"/>
    <property type="molecule type" value="Genomic_DNA"/>
</dbReference>
<evidence type="ECO:0000313" key="3">
    <source>
        <dbReference type="EMBL" id="KAB0682710.1"/>
    </source>
</evidence>
<keyword evidence="3" id="KW-0645">Protease</keyword>
<feature type="chain" id="PRO_5030809810" evidence="2">
    <location>
        <begin position="25"/>
        <end position="182"/>
    </location>
</feature>
<organism evidence="3 4">
    <name type="scientific">Plantimonas leprariae</name>
    <dbReference type="NCBI Taxonomy" id="2615207"/>
    <lineage>
        <taxon>Bacteria</taxon>
        <taxon>Pseudomonadati</taxon>
        <taxon>Pseudomonadota</taxon>
        <taxon>Alphaproteobacteria</taxon>
        <taxon>Hyphomicrobiales</taxon>
        <taxon>Aurantimonadaceae</taxon>
        <taxon>Plantimonas</taxon>
    </lineage>
</organism>
<keyword evidence="4" id="KW-1185">Reference proteome</keyword>
<comment type="caution">
    <text evidence="3">The sequence shown here is derived from an EMBL/GenBank/DDBJ whole genome shotgun (WGS) entry which is preliminary data.</text>
</comment>
<evidence type="ECO:0000313" key="4">
    <source>
        <dbReference type="Proteomes" id="UP000432089"/>
    </source>
</evidence>
<protein>
    <submittedName>
        <fullName evidence="3">TIGR02281 family clan AA aspartic protease</fullName>
        <ecNumber evidence="3">3.4.23.-</ecNumber>
    </submittedName>
</protein>
<dbReference type="PROSITE" id="PS00141">
    <property type="entry name" value="ASP_PROTEASE"/>
    <property type="match status" value="1"/>
</dbReference>
<feature type="region of interest" description="Disordered" evidence="1">
    <location>
        <begin position="48"/>
        <end position="72"/>
    </location>
</feature>
<dbReference type="CDD" id="cd05483">
    <property type="entry name" value="retropepsin_like_bacteria"/>
    <property type="match status" value="1"/>
</dbReference>
<evidence type="ECO:0000256" key="1">
    <source>
        <dbReference type="SAM" id="MobiDB-lite"/>
    </source>
</evidence>
<dbReference type="EC" id="3.4.23.-" evidence="3"/>
<keyword evidence="3" id="KW-0378">Hydrolase</keyword>
<dbReference type="SUPFAM" id="SSF50630">
    <property type="entry name" value="Acid proteases"/>
    <property type="match status" value="1"/>
</dbReference>
<proteinExistence type="predicted"/>
<dbReference type="NCBIfam" id="TIGR02281">
    <property type="entry name" value="clan_AA_DTGA"/>
    <property type="match status" value="1"/>
</dbReference>
<dbReference type="Gene3D" id="2.40.70.10">
    <property type="entry name" value="Acid Proteases"/>
    <property type="match status" value="1"/>
</dbReference>
<dbReference type="Proteomes" id="UP000432089">
    <property type="component" value="Unassembled WGS sequence"/>
</dbReference>
<dbReference type="InterPro" id="IPR001969">
    <property type="entry name" value="Aspartic_peptidase_AS"/>
</dbReference>
<dbReference type="InterPro" id="IPR011969">
    <property type="entry name" value="Clan_AA_Asp_peptidase_C"/>
</dbReference>
<reference evidence="3 4" key="1">
    <citation type="submission" date="2019-09" db="EMBL/GenBank/DDBJ databases">
        <title>YIM 132180 draft genome.</title>
        <authorList>
            <person name="Zhang K."/>
        </authorList>
    </citation>
    <scope>NUCLEOTIDE SEQUENCE [LARGE SCALE GENOMIC DNA]</scope>
    <source>
        <strain evidence="3 4">YIM 132180</strain>
    </source>
</reference>
<keyword evidence="2" id="KW-0732">Signal</keyword>
<name>A0A7V7TY17_9HYPH</name>
<sequence length="182" mass="19406">MRPLSKFIIVAVAASLFAISFPSAFQEYQKRLAAEGGIEALRPPAKLVEASAPPPSPPRPGTASLEAGPDGHFRADARLNGRSVPVLVDTGATFVAMNEATARRLGVTLAPSDFRYETETANGRTTVAVATLDRVQVGNVEVRDVEAAVTKGDGLNTVLLGMSFMKKLKRYEVADGRLNLVR</sequence>
<dbReference type="InterPro" id="IPR034122">
    <property type="entry name" value="Retropepsin-like_bacterial"/>
</dbReference>
<dbReference type="InterPro" id="IPR021109">
    <property type="entry name" value="Peptidase_aspartic_dom_sf"/>
</dbReference>
<dbReference type="GO" id="GO:0006508">
    <property type="term" value="P:proteolysis"/>
    <property type="evidence" value="ECO:0007669"/>
    <property type="project" value="UniProtKB-KW"/>
</dbReference>
<dbReference type="GO" id="GO:0004190">
    <property type="term" value="F:aspartic-type endopeptidase activity"/>
    <property type="evidence" value="ECO:0007669"/>
    <property type="project" value="InterPro"/>
</dbReference>
<gene>
    <name evidence="3" type="ORF">F6X38_01085</name>
</gene>
<accession>A0A7V7TY17</accession>
<dbReference type="Pfam" id="PF13975">
    <property type="entry name" value="gag-asp_proteas"/>
    <property type="match status" value="1"/>
</dbReference>
<feature type="signal peptide" evidence="2">
    <location>
        <begin position="1"/>
        <end position="24"/>
    </location>
</feature>
<evidence type="ECO:0000256" key="2">
    <source>
        <dbReference type="SAM" id="SignalP"/>
    </source>
</evidence>